<protein>
    <submittedName>
        <fullName evidence="1">Uncharacterized protein</fullName>
    </submittedName>
</protein>
<accession>C2FZ28</accession>
<comment type="caution">
    <text evidence="1">The sequence shown here is derived from an EMBL/GenBank/DDBJ whole genome shotgun (WGS) entry which is preliminary data.</text>
</comment>
<dbReference type="EMBL" id="ACHB01000061">
    <property type="protein sequence ID" value="EEI91870.1"/>
    <property type="molecule type" value="Genomic_DNA"/>
</dbReference>
<organism evidence="1 2">
    <name type="scientific">Sphingobacterium spiritivorum ATCC 33300</name>
    <dbReference type="NCBI Taxonomy" id="525372"/>
    <lineage>
        <taxon>Bacteria</taxon>
        <taxon>Pseudomonadati</taxon>
        <taxon>Bacteroidota</taxon>
        <taxon>Sphingobacteriia</taxon>
        <taxon>Sphingobacteriales</taxon>
        <taxon>Sphingobacteriaceae</taxon>
        <taxon>Sphingobacterium</taxon>
    </lineage>
</organism>
<sequence>MVKNAPYRFSDFESIVIKYGEPDHMVNEFNSKTHHYQYLDKRDSLINDTLKLRKDDLLYLHRKAMELGFWNLDDDMTTRRANASEGKEIPRYYVEYNYKDKSKKVTLDADYPGNPKMKDAAKTVVDEILKMIAEAQAR</sequence>
<gene>
    <name evidence="1" type="ORF">HMPREF0765_2584</name>
</gene>
<evidence type="ECO:0000313" key="2">
    <source>
        <dbReference type="Proteomes" id="UP000006241"/>
    </source>
</evidence>
<name>C2FZ28_SPHSI</name>
<proteinExistence type="predicted"/>
<reference evidence="1 2" key="1">
    <citation type="submission" date="2009-01" db="EMBL/GenBank/DDBJ databases">
        <authorList>
            <person name="Qin X."/>
            <person name="Bachman B."/>
            <person name="Battles P."/>
            <person name="Bell A."/>
            <person name="Bess C."/>
            <person name="Bickham C."/>
            <person name="Chaboub L."/>
            <person name="Chen D."/>
            <person name="Coyle M."/>
            <person name="Deiros D.R."/>
            <person name="Dinh H."/>
            <person name="Forbes L."/>
            <person name="Fowler G."/>
            <person name="Francisco L."/>
            <person name="Fu Q."/>
            <person name="Gubbala S."/>
            <person name="Hale W."/>
            <person name="Han Y."/>
            <person name="Hemphill L."/>
            <person name="Highlander S.K."/>
            <person name="Hirani K."/>
            <person name="Hogues M."/>
            <person name="Jackson L."/>
            <person name="Jakkamsetti A."/>
            <person name="Javaid M."/>
            <person name="Jiang H."/>
            <person name="Korchina V."/>
            <person name="Kovar C."/>
            <person name="Lara F."/>
            <person name="Lee S."/>
            <person name="Mata R."/>
            <person name="Mathew T."/>
            <person name="Moen C."/>
            <person name="Morales K."/>
            <person name="Munidasa M."/>
            <person name="Nazareth L."/>
            <person name="Ngo R."/>
            <person name="Nguyen L."/>
            <person name="Okwuonu G."/>
            <person name="Ongeri F."/>
            <person name="Patil S."/>
            <person name="Petrosino J."/>
            <person name="Pham C."/>
            <person name="Pham P."/>
            <person name="Pu L.-L."/>
            <person name="Puazo M."/>
            <person name="Raj R."/>
            <person name="Reid J."/>
            <person name="Rouhana J."/>
            <person name="Saada N."/>
            <person name="Shang Y."/>
            <person name="Simmons D."/>
            <person name="Thornton R."/>
            <person name="Warren J."/>
            <person name="Weissenberger G."/>
            <person name="Zhang J."/>
            <person name="Zhang L."/>
            <person name="Zhou C."/>
            <person name="Zhu D."/>
            <person name="Muzny D."/>
            <person name="Worley K."/>
            <person name="Gibbs R."/>
        </authorList>
    </citation>
    <scope>NUCLEOTIDE SEQUENCE [LARGE SCALE GENOMIC DNA]</scope>
    <source>
        <strain evidence="1 2">ATCC 33300</strain>
    </source>
</reference>
<dbReference type="AlphaFoldDB" id="C2FZ28"/>
<evidence type="ECO:0000313" key="1">
    <source>
        <dbReference type="EMBL" id="EEI91870.1"/>
    </source>
</evidence>
<dbReference type="Proteomes" id="UP000006241">
    <property type="component" value="Unassembled WGS sequence"/>
</dbReference>
<dbReference type="HOGENOM" id="CLU_1625679_0_0_10"/>